<keyword evidence="3" id="KW-1185">Reference proteome</keyword>
<gene>
    <name evidence="2" type="ORF">M9Y10_014226</name>
</gene>
<dbReference type="Proteomes" id="UP001470230">
    <property type="component" value="Unassembled WGS sequence"/>
</dbReference>
<proteinExistence type="predicted"/>
<dbReference type="InterPro" id="IPR015940">
    <property type="entry name" value="UBA"/>
</dbReference>
<name>A0ABR2KZR7_9EUKA</name>
<evidence type="ECO:0000313" key="2">
    <source>
        <dbReference type="EMBL" id="KAK8896328.1"/>
    </source>
</evidence>
<reference evidence="2 3" key="1">
    <citation type="submission" date="2024-04" db="EMBL/GenBank/DDBJ databases">
        <title>Tritrichomonas musculus Genome.</title>
        <authorList>
            <person name="Alves-Ferreira E."/>
            <person name="Grigg M."/>
            <person name="Lorenzi H."/>
            <person name="Galac M."/>
        </authorList>
    </citation>
    <scope>NUCLEOTIDE SEQUENCE [LARGE SCALE GENOMIC DNA]</scope>
    <source>
        <strain evidence="2 3">EAF2021</strain>
    </source>
</reference>
<sequence>MIFHLLSGDGQRSDIVVDGNGTLSSLIEVLKQKKEFDLNNIQFYQNKKLVSPKSNLAKNDDGSTTLIYFDTYKYPPYSFPTAEFEYSFDLPIFSNKDINILYPDDTNSSKDKKPHNQSNLTSIRRFFPTMRFEYTEPCATKPSFPLTERVLINGKYETVNSHEDENEDDSQSIGDPNVLSISEMTRSLTPDEQDTIHRLCQLGYDQDFITEIYFHVGRNEELVSSFLSQIFH</sequence>
<evidence type="ECO:0000259" key="1">
    <source>
        <dbReference type="PROSITE" id="PS50030"/>
    </source>
</evidence>
<evidence type="ECO:0000313" key="3">
    <source>
        <dbReference type="Proteomes" id="UP001470230"/>
    </source>
</evidence>
<organism evidence="2 3">
    <name type="scientific">Tritrichomonas musculus</name>
    <dbReference type="NCBI Taxonomy" id="1915356"/>
    <lineage>
        <taxon>Eukaryota</taxon>
        <taxon>Metamonada</taxon>
        <taxon>Parabasalia</taxon>
        <taxon>Tritrichomonadida</taxon>
        <taxon>Tritrichomonadidae</taxon>
        <taxon>Tritrichomonas</taxon>
    </lineage>
</organism>
<dbReference type="EMBL" id="JAPFFF010000002">
    <property type="protein sequence ID" value="KAK8896328.1"/>
    <property type="molecule type" value="Genomic_DNA"/>
</dbReference>
<protein>
    <submittedName>
        <fullName evidence="2">UV excision repair protein rad23</fullName>
    </submittedName>
</protein>
<dbReference type="PROSITE" id="PS50030">
    <property type="entry name" value="UBA"/>
    <property type="match status" value="1"/>
</dbReference>
<dbReference type="Gene3D" id="1.10.8.10">
    <property type="entry name" value="DNA helicase RuvA subunit, C-terminal domain"/>
    <property type="match status" value="1"/>
</dbReference>
<feature type="domain" description="UBA" evidence="1">
    <location>
        <begin position="189"/>
        <end position="230"/>
    </location>
</feature>
<accession>A0ABR2KZR7</accession>
<comment type="caution">
    <text evidence="2">The sequence shown here is derived from an EMBL/GenBank/DDBJ whole genome shotgun (WGS) entry which is preliminary data.</text>
</comment>